<organism evidence="2 3">
    <name type="scientific">Sporosarcina saromensis</name>
    <dbReference type="NCBI Taxonomy" id="359365"/>
    <lineage>
        <taxon>Bacteria</taxon>
        <taxon>Bacillati</taxon>
        <taxon>Bacillota</taxon>
        <taxon>Bacilli</taxon>
        <taxon>Bacillales</taxon>
        <taxon>Caryophanaceae</taxon>
        <taxon>Sporosarcina</taxon>
    </lineage>
</organism>
<feature type="compositionally biased region" description="Basic and acidic residues" evidence="1">
    <location>
        <begin position="1"/>
        <end position="23"/>
    </location>
</feature>
<reference evidence="2 3" key="1">
    <citation type="submission" date="2023-06" db="EMBL/GenBank/DDBJ databases">
        <title>Sporosarcina sp. nov., isolated from Korean traditional fermented seafood 'Jeotgal'.</title>
        <authorList>
            <person name="Yang A.I."/>
            <person name="Shin N.-R."/>
        </authorList>
    </citation>
    <scope>NUCLEOTIDE SEQUENCE [LARGE SCALE GENOMIC DNA]</scope>
    <source>
        <strain evidence="2 3">KCTC13119</strain>
    </source>
</reference>
<dbReference type="EMBL" id="JAUBDI010000026">
    <property type="protein sequence ID" value="MDW0115002.1"/>
    <property type="molecule type" value="Genomic_DNA"/>
</dbReference>
<gene>
    <name evidence="2" type="ORF">QT711_17720</name>
</gene>
<evidence type="ECO:0000313" key="3">
    <source>
        <dbReference type="Proteomes" id="UP001282284"/>
    </source>
</evidence>
<evidence type="ECO:0000313" key="2">
    <source>
        <dbReference type="EMBL" id="MDW0115002.1"/>
    </source>
</evidence>
<dbReference type="Proteomes" id="UP001282284">
    <property type="component" value="Unassembled WGS sequence"/>
</dbReference>
<comment type="caution">
    <text evidence="2">The sequence shown here is derived from an EMBL/GenBank/DDBJ whole genome shotgun (WGS) entry which is preliminary data.</text>
</comment>
<dbReference type="RefSeq" id="WP_317946467.1">
    <property type="nucleotide sequence ID" value="NZ_JAUBDI010000026.1"/>
</dbReference>
<feature type="region of interest" description="Disordered" evidence="1">
    <location>
        <begin position="1"/>
        <end position="45"/>
    </location>
</feature>
<accession>A0ABU4GDG1</accession>
<name>A0ABU4GDG1_9BACL</name>
<evidence type="ECO:0000256" key="1">
    <source>
        <dbReference type="SAM" id="MobiDB-lite"/>
    </source>
</evidence>
<sequence>MREQRENNEYEEERKLYVHKEGEPTAAFKGAPNTISSKNKPTHCE</sequence>
<proteinExistence type="predicted"/>
<protein>
    <submittedName>
        <fullName evidence="2">Uncharacterized protein</fullName>
    </submittedName>
</protein>
<keyword evidence="3" id="KW-1185">Reference proteome</keyword>